<sequence length="124" mass="13262">MSPPPPTRFARVCLMDYAGYLTLIFSSIVPSLERELSALGYPLLKMPPAVTASGSKTCNTTYDVEYVNLVAMLTLLAVHTKAGRGPAANIMTDRSRTSIQIFAGMSTPTTTETFTAATPGNTQI</sequence>
<comment type="caution">
    <text evidence="1">The sequence shown here is derived from an EMBL/GenBank/DDBJ whole genome shotgun (WGS) entry which is preliminary data.</text>
</comment>
<proteinExistence type="predicted"/>
<protein>
    <submittedName>
        <fullName evidence="1">Uncharacterized protein</fullName>
    </submittedName>
</protein>
<dbReference type="EMBL" id="JAQQWM010000002">
    <property type="protein sequence ID" value="KAK8077325.1"/>
    <property type="molecule type" value="Genomic_DNA"/>
</dbReference>
<name>A0ABR1W1F3_9PEZI</name>
<keyword evidence="2" id="KW-1185">Reference proteome</keyword>
<evidence type="ECO:0000313" key="1">
    <source>
        <dbReference type="EMBL" id="KAK8077325.1"/>
    </source>
</evidence>
<reference evidence="1 2" key="1">
    <citation type="submission" date="2023-01" db="EMBL/GenBank/DDBJ databases">
        <title>Analysis of 21 Apiospora genomes using comparative genomics revels a genus with tremendous synthesis potential of carbohydrate active enzymes and secondary metabolites.</title>
        <authorList>
            <person name="Sorensen T."/>
        </authorList>
    </citation>
    <scope>NUCLEOTIDE SEQUENCE [LARGE SCALE GENOMIC DNA]</scope>
    <source>
        <strain evidence="1 2">CBS 83171</strain>
    </source>
</reference>
<evidence type="ECO:0000313" key="2">
    <source>
        <dbReference type="Proteomes" id="UP001446871"/>
    </source>
</evidence>
<accession>A0ABR1W1F3</accession>
<gene>
    <name evidence="1" type="ORF">PG996_003495</name>
</gene>
<dbReference type="Proteomes" id="UP001446871">
    <property type="component" value="Unassembled WGS sequence"/>
</dbReference>
<organism evidence="1 2">
    <name type="scientific">Apiospora saccharicola</name>
    <dbReference type="NCBI Taxonomy" id="335842"/>
    <lineage>
        <taxon>Eukaryota</taxon>
        <taxon>Fungi</taxon>
        <taxon>Dikarya</taxon>
        <taxon>Ascomycota</taxon>
        <taxon>Pezizomycotina</taxon>
        <taxon>Sordariomycetes</taxon>
        <taxon>Xylariomycetidae</taxon>
        <taxon>Amphisphaeriales</taxon>
        <taxon>Apiosporaceae</taxon>
        <taxon>Apiospora</taxon>
    </lineage>
</organism>